<evidence type="ECO:0000256" key="4">
    <source>
        <dbReference type="SAM" id="MobiDB-lite"/>
    </source>
</evidence>
<evidence type="ECO:0000256" key="3">
    <source>
        <dbReference type="ARBA" id="ARBA00023237"/>
    </source>
</evidence>
<evidence type="ECO:0000313" key="7">
    <source>
        <dbReference type="EMBL" id="GEU28190.1"/>
    </source>
</evidence>
<dbReference type="PANTHER" id="PTHR30332:SF17">
    <property type="entry name" value="TYPE IV PILIATION SYSTEM PROTEIN DR_0774-RELATED"/>
    <property type="match status" value="1"/>
</dbReference>
<feature type="compositionally biased region" description="Basic and acidic residues" evidence="4">
    <location>
        <begin position="470"/>
        <end position="491"/>
    </location>
</feature>
<feature type="region of interest" description="Disordered" evidence="4">
    <location>
        <begin position="1201"/>
        <end position="1226"/>
    </location>
</feature>
<evidence type="ECO:0000256" key="2">
    <source>
        <dbReference type="ARBA" id="ARBA00023136"/>
    </source>
</evidence>
<feature type="compositionally biased region" description="Basic residues" evidence="4">
    <location>
        <begin position="598"/>
        <end position="608"/>
    </location>
</feature>
<feature type="domain" description="Secretin/TonB short N-terminal" evidence="6">
    <location>
        <begin position="102"/>
        <end position="150"/>
    </location>
</feature>
<dbReference type="InterPro" id="IPR011514">
    <property type="entry name" value="Secretin_N_2"/>
</dbReference>
<keyword evidence="5" id="KW-0732">Signal</keyword>
<comment type="caution">
    <text evidence="7">The sequence shown here is derived from an EMBL/GenBank/DDBJ whole genome shotgun (WGS) entry which is preliminary data.</text>
</comment>
<dbReference type="SMART" id="SM00965">
    <property type="entry name" value="STN"/>
    <property type="match status" value="1"/>
</dbReference>
<organism evidence="7">
    <name type="scientific">Tanacetum cinerariifolium</name>
    <name type="common">Dalmatian daisy</name>
    <name type="synonym">Chrysanthemum cinerariifolium</name>
    <dbReference type="NCBI Taxonomy" id="118510"/>
    <lineage>
        <taxon>Eukaryota</taxon>
        <taxon>Viridiplantae</taxon>
        <taxon>Streptophyta</taxon>
        <taxon>Embryophyta</taxon>
        <taxon>Tracheophyta</taxon>
        <taxon>Spermatophyta</taxon>
        <taxon>Magnoliopsida</taxon>
        <taxon>eudicotyledons</taxon>
        <taxon>Gunneridae</taxon>
        <taxon>Pentapetalae</taxon>
        <taxon>asterids</taxon>
        <taxon>campanulids</taxon>
        <taxon>Asterales</taxon>
        <taxon>Asteraceae</taxon>
        <taxon>Asteroideae</taxon>
        <taxon>Anthemideae</taxon>
        <taxon>Anthemidinae</taxon>
        <taxon>Tanacetum</taxon>
    </lineage>
</organism>
<evidence type="ECO:0000259" key="6">
    <source>
        <dbReference type="SMART" id="SM00965"/>
    </source>
</evidence>
<feature type="signal peptide" evidence="5">
    <location>
        <begin position="1"/>
        <end position="19"/>
    </location>
</feature>
<sequence>MHKLLSTAVLASLVSLALSGCETAPKRDTYNKIGAEVDAALSARALAVSQADAVSAALLPPVSQLTEQLPKARAVLEERFNVSFNNVPVQQFYNSIVAGTRYNMLINPDVTGTITANLKDVTLFEALEAVRELYGYDYKIDGTRIYIRPLTMQTKMFKVNYLTSSRKGVSSLRVSSTSVANAGTSNSGGSNNGNNNNDNSGNNNGGNNGDSSRNASSQRDAASVQTTSASDFWVELKTALDAIVDVGKEGHSVTISPQSGVIVIRAMPDELRNVDEYLRATQVSVDRQVILEAKILEVELNSNFQSGVNWAAFGKLSANSRISTGLVQPGTTLNPIGANNAAVTVSNGGISATPGTALGAAGDAVGSLFGLAFQTSNFAALISFLEGQGTVHVLSSPRIATLNNQKALLKIAVLFRRGAGRDAADRRPGQHHPARAPVGEPGVHRQQGGQPGRGAGQPVAAAGVVVHVRDGQHRARPERPGRGYRRPDAPGHHVRPLGRAWRGRLARRRRAVPFHRRGSPEARAGGADQADRDRIVVGLEPRPARQQPPHQGPRSAAQRRAALICVEHLAGGRQKRRRLHQDHGRGRHRQDPAVPQVHCHHRRRLRHGVHSEPVPGAAHADAGAGRGTGTDARARRRPASVAEVDHATPDRAGAAGQAGVAAAGRSAGNPDGKPGSAAPAVEPGNGKAQAAADRAVRPTRTQRAFAGQRGAPAGAAHHVSLPPRSAQARRYRVLPGAPAARGRLHGQPHVYARRHRPPVRRQRRHSAPGQHHCQQGADGVLRRRQAAGHAPPREPGRARHGNAAPAQALGLDGRRRRHRGGRLHPDVGADRGVNQMSLINKMLQDLDARGGAREDGLQQHEVKAVPAPERDRRPLLALAGVGVATVAVLTLAGWYGWQALHARSAGPVPQLAPTIPAGAQHAPAVDAAAPSDAAAVAAAAVVPAETAMALPTRSMQPTPTAGHAQGRGAVADAPLGGIASDVPLRGIGSDTPLRGAVPEATPRGIVPDAPLRGAGREAPLRGAGPEASARELVPDTGSRGARAELADAQDVLPRTPRAPARNAGHAAPAVSELTPKQQSDNAYRRALASLQEGRPAAGKPPSRRRHPPVAPGARDRSAPAGPGHAAGAPAAGTGRPRAANADDDAAPCIDQRRLPGPAGRRAATRAASRRSGALLPGSAGVITRQRRVVDGTWYLAASGPAPGAGARGVHPRPHRQWHDARAAGIR</sequence>
<name>A0A699GEM8_TANCI</name>
<feature type="compositionally biased region" description="Low complexity" evidence="4">
    <location>
        <begin position="652"/>
        <end position="668"/>
    </location>
</feature>
<reference evidence="7" key="1">
    <citation type="journal article" date="2019" name="Sci. Rep.">
        <title>Draft genome of Tanacetum cinerariifolium, the natural source of mosquito coil.</title>
        <authorList>
            <person name="Yamashiro T."/>
            <person name="Shiraishi A."/>
            <person name="Satake H."/>
            <person name="Nakayama K."/>
        </authorList>
    </citation>
    <scope>NUCLEOTIDE SEQUENCE</scope>
</reference>
<feature type="compositionally biased region" description="Low complexity" evidence="4">
    <location>
        <begin position="1118"/>
        <end position="1139"/>
    </location>
</feature>
<feature type="compositionally biased region" description="Basic residues" evidence="4">
    <location>
        <begin position="753"/>
        <end position="766"/>
    </location>
</feature>
<feature type="region of interest" description="Disordered" evidence="4">
    <location>
        <begin position="470"/>
        <end position="532"/>
    </location>
</feature>
<protein>
    <recommendedName>
        <fullName evidence="6">Secretin/TonB short N-terminal domain-containing protein</fullName>
    </recommendedName>
</protein>
<feature type="compositionally biased region" description="Low complexity" evidence="4">
    <location>
        <begin position="181"/>
        <end position="202"/>
    </location>
</feature>
<dbReference type="InterPro" id="IPR050810">
    <property type="entry name" value="Bact_Secretion_Sys_Channel"/>
</dbReference>
<proteinExistence type="predicted"/>
<feature type="region of interest" description="Disordered" evidence="4">
    <location>
        <begin position="422"/>
        <end position="458"/>
    </location>
</feature>
<accession>A0A699GEM8</accession>
<dbReference type="Pfam" id="PF07660">
    <property type="entry name" value="STN"/>
    <property type="match status" value="1"/>
</dbReference>
<keyword evidence="1" id="KW-0813">Transport</keyword>
<dbReference type="EMBL" id="BKCJ010000002">
    <property type="protein sequence ID" value="GEU28190.1"/>
    <property type="molecule type" value="Genomic_DNA"/>
</dbReference>
<dbReference type="PANTHER" id="PTHR30332">
    <property type="entry name" value="PROBABLE GENERAL SECRETION PATHWAY PROTEIN D"/>
    <property type="match status" value="1"/>
</dbReference>
<evidence type="ECO:0000256" key="1">
    <source>
        <dbReference type="ARBA" id="ARBA00022448"/>
    </source>
</evidence>
<feature type="region of interest" description="Disordered" evidence="4">
    <location>
        <begin position="568"/>
        <end position="727"/>
    </location>
</feature>
<evidence type="ECO:0000256" key="5">
    <source>
        <dbReference type="SAM" id="SignalP"/>
    </source>
</evidence>
<dbReference type="Gene3D" id="3.30.1370.130">
    <property type="match status" value="1"/>
</dbReference>
<feature type="compositionally biased region" description="Basic residues" evidence="4">
    <location>
        <begin position="492"/>
        <end position="517"/>
    </location>
</feature>
<feature type="compositionally biased region" description="Basic residues" evidence="4">
    <location>
        <begin position="573"/>
        <end position="588"/>
    </location>
</feature>
<dbReference type="InterPro" id="IPR011662">
    <property type="entry name" value="Secretin/TonB_short_N"/>
</dbReference>
<feature type="region of interest" description="Disordered" evidence="4">
    <location>
        <begin position="753"/>
        <end position="830"/>
    </location>
</feature>
<feature type="chain" id="PRO_5025412471" description="Secretin/TonB short N-terminal domain-containing protein" evidence="5">
    <location>
        <begin position="20"/>
        <end position="1226"/>
    </location>
</feature>
<dbReference type="GO" id="GO:0009306">
    <property type="term" value="P:protein secretion"/>
    <property type="evidence" value="ECO:0007669"/>
    <property type="project" value="TreeGrafter"/>
</dbReference>
<keyword evidence="2" id="KW-0472">Membrane</keyword>
<feature type="region of interest" description="Disordered" evidence="4">
    <location>
        <begin position="173"/>
        <end position="222"/>
    </location>
</feature>
<keyword evidence="3" id="KW-0998">Cell outer membrane</keyword>
<feature type="compositionally biased region" description="Basic and acidic residues" evidence="4">
    <location>
        <begin position="1216"/>
        <end position="1226"/>
    </location>
</feature>
<dbReference type="GO" id="GO:0019867">
    <property type="term" value="C:outer membrane"/>
    <property type="evidence" value="ECO:0007669"/>
    <property type="project" value="InterPro"/>
</dbReference>
<dbReference type="PROSITE" id="PS51257">
    <property type="entry name" value="PROKAR_LIPOPROTEIN"/>
    <property type="match status" value="1"/>
</dbReference>
<dbReference type="Pfam" id="PF07655">
    <property type="entry name" value="Secretin_N_2"/>
    <property type="match status" value="1"/>
</dbReference>
<feature type="region of interest" description="Disordered" evidence="4">
    <location>
        <begin position="1092"/>
        <end position="1171"/>
    </location>
</feature>
<feature type="compositionally biased region" description="Low complexity" evidence="4">
    <location>
        <begin position="1154"/>
        <end position="1171"/>
    </location>
</feature>
<feature type="compositionally biased region" description="Low complexity" evidence="4">
    <location>
        <begin position="1057"/>
        <end position="1069"/>
    </location>
</feature>
<feature type="region of interest" description="Disordered" evidence="4">
    <location>
        <begin position="992"/>
        <end position="1080"/>
    </location>
</feature>
<dbReference type="AlphaFoldDB" id="A0A699GEM8"/>
<gene>
    <name evidence="7" type="ORF">Tci_000168</name>
</gene>